<dbReference type="InterPro" id="IPR011990">
    <property type="entry name" value="TPR-like_helical_dom_sf"/>
</dbReference>
<accession>A0A8K0R002</accession>
<feature type="compositionally biased region" description="Polar residues" evidence="2">
    <location>
        <begin position="711"/>
        <end position="723"/>
    </location>
</feature>
<reference evidence="5" key="1">
    <citation type="journal article" date="2021" name="Nat. Commun.">
        <title>Genetic determinants of endophytism in the Arabidopsis root mycobiome.</title>
        <authorList>
            <person name="Mesny F."/>
            <person name="Miyauchi S."/>
            <person name="Thiergart T."/>
            <person name="Pickel B."/>
            <person name="Atanasova L."/>
            <person name="Karlsson M."/>
            <person name="Huettel B."/>
            <person name="Barry K.W."/>
            <person name="Haridas S."/>
            <person name="Chen C."/>
            <person name="Bauer D."/>
            <person name="Andreopoulos W."/>
            <person name="Pangilinan J."/>
            <person name="LaButti K."/>
            <person name="Riley R."/>
            <person name="Lipzen A."/>
            <person name="Clum A."/>
            <person name="Drula E."/>
            <person name="Henrissat B."/>
            <person name="Kohler A."/>
            <person name="Grigoriev I.V."/>
            <person name="Martin F.M."/>
            <person name="Hacquard S."/>
        </authorList>
    </citation>
    <scope>NUCLEOTIDE SEQUENCE</scope>
    <source>
        <strain evidence="5">MPI-SDFR-AT-0120</strain>
    </source>
</reference>
<evidence type="ECO:0000256" key="2">
    <source>
        <dbReference type="SAM" id="MobiDB-lite"/>
    </source>
</evidence>
<feature type="domain" description="DNA/RNA-binding" evidence="3">
    <location>
        <begin position="201"/>
        <end position="490"/>
    </location>
</feature>
<proteinExistence type="predicted"/>
<dbReference type="PANTHER" id="PTHR15696:SF36">
    <property type="entry name" value="NONSENSE-MEDIATED MRNA DECAY FACTOR"/>
    <property type="match status" value="1"/>
</dbReference>
<dbReference type="AlphaFoldDB" id="A0A8K0R002"/>
<dbReference type="InterPro" id="IPR018834">
    <property type="entry name" value="DNA/RNA-bd_Est1-type"/>
</dbReference>
<feature type="region of interest" description="Disordered" evidence="2">
    <location>
        <begin position="815"/>
        <end position="835"/>
    </location>
</feature>
<dbReference type="Pfam" id="PF10374">
    <property type="entry name" value="EST1"/>
    <property type="match status" value="1"/>
</dbReference>
<feature type="compositionally biased region" description="Polar residues" evidence="2">
    <location>
        <begin position="682"/>
        <end position="703"/>
    </location>
</feature>
<dbReference type="SUPFAM" id="SSF48452">
    <property type="entry name" value="TPR-like"/>
    <property type="match status" value="1"/>
</dbReference>
<dbReference type="InterPro" id="IPR019458">
    <property type="entry name" value="Est1-like_N"/>
</dbReference>
<dbReference type="GO" id="GO:0005634">
    <property type="term" value="C:nucleus"/>
    <property type="evidence" value="ECO:0007669"/>
    <property type="project" value="UniProtKB-SubCell"/>
</dbReference>
<organism evidence="5 6">
    <name type="scientific">Paraphoma chrysanthemicola</name>
    <dbReference type="NCBI Taxonomy" id="798071"/>
    <lineage>
        <taxon>Eukaryota</taxon>
        <taxon>Fungi</taxon>
        <taxon>Dikarya</taxon>
        <taxon>Ascomycota</taxon>
        <taxon>Pezizomycotina</taxon>
        <taxon>Dothideomycetes</taxon>
        <taxon>Pleosporomycetidae</taxon>
        <taxon>Pleosporales</taxon>
        <taxon>Pleosporineae</taxon>
        <taxon>Phaeosphaeriaceae</taxon>
        <taxon>Paraphoma</taxon>
    </lineage>
</organism>
<feature type="domain" description="Telomerase activating protein Est1-like N-terminal" evidence="4">
    <location>
        <begin position="55"/>
        <end position="187"/>
    </location>
</feature>
<comment type="caution">
    <text evidence="5">The sequence shown here is derived from an EMBL/GenBank/DDBJ whole genome shotgun (WGS) entry which is preliminary data.</text>
</comment>
<dbReference type="Gene3D" id="1.25.40.10">
    <property type="entry name" value="Tetratricopeptide repeat domain"/>
    <property type="match status" value="1"/>
</dbReference>
<comment type="function">
    <text evidence="1">Plays a role in nonsense-mediated mRNA decay.</text>
</comment>
<keyword evidence="1" id="KW-0866">Nonsense-mediated mRNA decay</keyword>
<protein>
    <recommendedName>
        <fullName evidence="1">Nonsense-mediated mRNA decay factor</fullName>
    </recommendedName>
</protein>
<dbReference type="EMBL" id="JAGMVJ010000015">
    <property type="protein sequence ID" value="KAH7080828.1"/>
    <property type="molecule type" value="Genomic_DNA"/>
</dbReference>
<evidence type="ECO:0000313" key="5">
    <source>
        <dbReference type="EMBL" id="KAH7080828.1"/>
    </source>
</evidence>
<name>A0A8K0R002_9PLEO</name>
<dbReference type="PANTHER" id="PTHR15696">
    <property type="entry name" value="SMG-7 SUPPRESSOR WITH MORPHOLOGICAL EFFECT ON GENITALIA PROTEIN 7"/>
    <property type="match status" value="1"/>
</dbReference>
<evidence type="ECO:0000256" key="1">
    <source>
        <dbReference type="RuleBase" id="RU369098"/>
    </source>
</evidence>
<feature type="compositionally biased region" description="Acidic residues" evidence="2">
    <location>
        <begin position="623"/>
        <end position="638"/>
    </location>
</feature>
<dbReference type="OrthoDB" id="69928at2759"/>
<evidence type="ECO:0000313" key="6">
    <source>
        <dbReference type="Proteomes" id="UP000813461"/>
    </source>
</evidence>
<dbReference type="Proteomes" id="UP000813461">
    <property type="component" value="Unassembled WGS sequence"/>
</dbReference>
<sequence>MSLISTRRAKAIEHELIKRADDGAPCAELAAFLQEYRAACEALSFADFEYASANEIEQKLWSAHLKVNTAFRKEHKNLKRLRENVVELRKFQKAYLHFIKASQRFYRQYILNFDAQFDAIPELRKIAQRWKDDGARIHSSGCIPADFDIASKTSSRRRIPASLNHLVLQSCHQTLIQLGDLSRYRETELVEQGKERNWGPAKGYYGLAAELCPEQGHAHNQLAVISREEGDHFRSVYHLYRSLASKIPYPQAKLNLETEFKRIISAWEKGQTINNHKSSDGNNAGRALITWFVRLHSRIFKNEEFAAHDELEGEVLSHLALELKERPLDSILPKIILINLAAEYFATMQMQSDSPPENIFRTYFYYLRLNVKTFFILLQVLQPELERISEADDVTRNGDRPTQLSDKITAVARRTLPGLRLYSTWFLRYWPVLNANIAETLTIVDVQELWKAYAATLTLLASSFPVSELPVENYMLEEDTDTIGFQPLISPDTLKTWYDGDSMKQKWTDLERNHPNVEMLMRAKDLLIDGLFLSQKPEAPLDLDGSHFSYREEGLPSELLASPSNRPENSPILPMQSVDLPLFPVQAPVADDQKSHSVAAGSESASTTVAKETALHRMVDDLVGPDDGLDPLPEEDENLPPTPPEQTFEDTTIVSDGTFAPAPLSINDLVNSVKNYKPLSPNPATSMLSTPMGRTSSTSSIRQPANLPSVPDSQYNGNSIWNRSYSGTPGPSSPMMPNGFSQGSELSRSPIHGNGFGHARGSSNNSLLGADLTPSAAHAPRHASGGLGSGAAWGNPSATSPSYWGSVYGNGFGGTYNSNQNGLKDDPNMASPVLFSSYKNKANSSWGRTPPNGQGG</sequence>
<evidence type="ECO:0000259" key="3">
    <source>
        <dbReference type="Pfam" id="PF10373"/>
    </source>
</evidence>
<feature type="region of interest" description="Disordered" evidence="2">
    <location>
        <begin position="679"/>
        <end position="785"/>
    </location>
</feature>
<comment type="subcellular location">
    <subcellularLocation>
        <location evidence="1">Nucleus</location>
    </subcellularLocation>
</comment>
<dbReference type="Pfam" id="PF10373">
    <property type="entry name" value="EST1_DNA_bind"/>
    <property type="match status" value="1"/>
</dbReference>
<evidence type="ECO:0000259" key="4">
    <source>
        <dbReference type="Pfam" id="PF10374"/>
    </source>
</evidence>
<feature type="region of interest" description="Disordered" evidence="2">
    <location>
        <begin position="621"/>
        <end position="649"/>
    </location>
</feature>
<dbReference type="GO" id="GO:0000184">
    <property type="term" value="P:nuclear-transcribed mRNA catabolic process, nonsense-mediated decay"/>
    <property type="evidence" value="ECO:0007669"/>
    <property type="project" value="UniProtKB-KW"/>
</dbReference>
<gene>
    <name evidence="5" type="ORF">FB567DRAFT_551621</name>
</gene>
<keyword evidence="6" id="KW-1185">Reference proteome</keyword>
<keyword evidence="1" id="KW-0539">Nucleus</keyword>
<feature type="compositionally biased region" description="Low complexity" evidence="2">
    <location>
        <begin position="724"/>
        <end position="737"/>
    </location>
</feature>
<dbReference type="InterPro" id="IPR045153">
    <property type="entry name" value="Est1/Ebs1-like"/>
</dbReference>